<dbReference type="InterPro" id="IPR044609">
    <property type="entry name" value="FKBP2/11"/>
</dbReference>
<dbReference type="EMBL" id="VFOL01000001">
    <property type="protein sequence ID" value="TQL36986.1"/>
    <property type="molecule type" value="Genomic_DNA"/>
</dbReference>
<dbReference type="InterPro" id="IPR046357">
    <property type="entry name" value="PPIase_dom_sf"/>
</dbReference>
<gene>
    <name evidence="10" type="ORF">FB564_2127</name>
    <name evidence="9" type="ORF">Sar04_04190</name>
</gene>
<sequence>MPATHLEQGVDAVSERTQNRAQKSERRLAAQLAAQKAAEAKRRRQAWAGGLAGVAVVAILVTVFVLVAPGDDDETEPAAAGTPSAAASAPAGGGEGVELPEGADPALNTAPTVTAGEGELSELVVTPLIEGTGPKVESGQSIIANYVGVLYGDGEEFDSSWSRGQPATFPIGVGAVIPGWDQGLVGVTIGSRVQLDIPAELAYGTEPAGGRPAGPLRFVVDVLGVE</sequence>
<comment type="catalytic activity">
    <reaction evidence="1 4 5">
        <text>[protein]-peptidylproline (omega=180) = [protein]-peptidylproline (omega=0)</text>
        <dbReference type="Rhea" id="RHEA:16237"/>
        <dbReference type="Rhea" id="RHEA-COMP:10747"/>
        <dbReference type="Rhea" id="RHEA-COMP:10748"/>
        <dbReference type="ChEBI" id="CHEBI:83833"/>
        <dbReference type="ChEBI" id="CHEBI:83834"/>
        <dbReference type="EC" id="5.2.1.8"/>
    </reaction>
</comment>
<dbReference type="SUPFAM" id="SSF54534">
    <property type="entry name" value="FKBP-like"/>
    <property type="match status" value="1"/>
</dbReference>
<protein>
    <recommendedName>
        <fullName evidence="5">Peptidyl-prolyl cis-trans isomerase</fullName>
        <ecNumber evidence="5">5.2.1.8</ecNumber>
    </recommendedName>
</protein>
<dbReference type="AlphaFoldDB" id="A0A542XMB5"/>
<dbReference type="PROSITE" id="PS50059">
    <property type="entry name" value="FKBP_PPIASE"/>
    <property type="match status" value="1"/>
</dbReference>
<evidence type="ECO:0000256" key="7">
    <source>
        <dbReference type="SAM" id="Phobius"/>
    </source>
</evidence>
<keyword evidence="3 4" id="KW-0413">Isomerase</keyword>
<reference evidence="10 11" key="1">
    <citation type="submission" date="2019-06" db="EMBL/GenBank/DDBJ databases">
        <title>Sequencing the genomes of 1000 actinobacteria strains.</title>
        <authorList>
            <person name="Klenk H.-P."/>
        </authorList>
    </citation>
    <scope>NUCLEOTIDE SEQUENCE [LARGE SCALE GENOMIC DNA]</scope>
    <source>
        <strain evidence="10 11">DSM 44819</strain>
    </source>
</reference>
<evidence type="ECO:0000256" key="2">
    <source>
        <dbReference type="ARBA" id="ARBA00023110"/>
    </source>
</evidence>
<organism evidence="10 11">
    <name type="scientific">Salinispora arenicola</name>
    <dbReference type="NCBI Taxonomy" id="168697"/>
    <lineage>
        <taxon>Bacteria</taxon>
        <taxon>Bacillati</taxon>
        <taxon>Actinomycetota</taxon>
        <taxon>Actinomycetes</taxon>
        <taxon>Micromonosporales</taxon>
        <taxon>Micromonosporaceae</taxon>
        <taxon>Salinispora</taxon>
    </lineage>
</organism>
<accession>A0A542XMB5</accession>
<feature type="compositionally biased region" description="Low complexity" evidence="6">
    <location>
        <begin position="77"/>
        <end position="90"/>
    </location>
</feature>
<dbReference type="EMBL" id="BOQM01000004">
    <property type="protein sequence ID" value="GIM81857.1"/>
    <property type="molecule type" value="Genomic_DNA"/>
</dbReference>
<feature type="compositionally biased region" description="Basic and acidic residues" evidence="6">
    <location>
        <begin position="13"/>
        <end position="28"/>
    </location>
</feature>
<evidence type="ECO:0000259" key="8">
    <source>
        <dbReference type="PROSITE" id="PS50059"/>
    </source>
</evidence>
<feature type="region of interest" description="Disordered" evidence="6">
    <location>
        <begin position="73"/>
        <end position="112"/>
    </location>
</feature>
<dbReference type="PANTHER" id="PTHR45779">
    <property type="entry name" value="PEPTIDYLPROLYL ISOMERASE"/>
    <property type="match status" value="1"/>
</dbReference>
<reference evidence="9 12" key="2">
    <citation type="submission" date="2021-03" db="EMBL/GenBank/DDBJ databases">
        <title>Whole genome shotgun sequence of Salinispora arenicola NBRC 105043.</title>
        <authorList>
            <person name="Komaki H."/>
            <person name="Tamura T."/>
        </authorList>
    </citation>
    <scope>NUCLEOTIDE SEQUENCE [LARGE SCALE GENOMIC DNA]</scope>
    <source>
        <strain evidence="9 12">NBRC 105043</strain>
    </source>
</reference>
<dbReference type="RefSeq" id="WP_016817433.1">
    <property type="nucleotide sequence ID" value="NZ_BOQM01000004.1"/>
</dbReference>
<evidence type="ECO:0000256" key="5">
    <source>
        <dbReference type="RuleBase" id="RU003915"/>
    </source>
</evidence>
<evidence type="ECO:0000313" key="11">
    <source>
        <dbReference type="Proteomes" id="UP000315983"/>
    </source>
</evidence>
<dbReference type="GO" id="GO:0003755">
    <property type="term" value="F:peptidyl-prolyl cis-trans isomerase activity"/>
    <property type="evidence" value="ECO:0007669"/>
    <property type="project" value="UniProtKB-UniRule"/>
</dbReference>
<proteinExistence type="inferred from homology"/>
<name>A0A542XMB5_SALAC</name>
<dbReference type="PANTHER" id="PTHR45779:SF7">
    <property type="entry name" value="PEPTIDYLPROLYL ISOMERASE"/>
    <property type="match status" value="1"/>
</dbReference>
<evidence type="ECO:0000256" key="1">
    <source>
        <dbReference type="ARBA" id="ARBA00000971"/>
    </source>
</evidence>
<evidence type="ECO:0000313" key="9">
    <source>
        <dbReference type="EMBL" id="GIM81857.1"/>
    </source>
</evidence>
<evidence type="ECO:0000313" key="10">
    <source>
        <dbReference type="EMBL" id="TQL36986.1"/>
    </source>
</evidence>
<evidence type="ECO:0000256" key="6">
    <source>
        <dbReference type="SAM" id="MobiDB-lite"/>
    </source>
</evidence>
<dbReference type="Gene3D" id="3.10.50.40">
    <property type="match status" value="1"/>
</dbReference>
<keyword evidence="12" id="KW-1185">Reference proteome</keyword>
<keyword evidence="7" id="KW-0812">Transmembrane</keyword>
<comment type="similarity">
    <text evidence="5">Belongs to the FKBP-type PPIase family.</text>
</comment>
<comment type="caution">
    <text evidence="10">The sequence shown here is derived from an EMBL/GenBank/DDBJ whole genome shotgun (WGS) entry which is preliminary data.</text>
</comment>
<feature type="transmembrane region" description="Helical" evidence="7">
    <location>
        <begin position="46"/>
        <end position="68"/>
    </location>
</feature>
<keyword evidence="7" id="KW-0472">Membrane</keyword>
<dbReference type="GeneID" id="93771377"/>
<evidence type="ECO:0000256" key="4">
    <source>
        <dbReference type="PROSITE-ProRule" id="PRU00277"/>
    </source>
</evidence>
<dbReference type="Proteomes" id="UP000315983">
    <property type="component" value="Unassembled WGS sequence"/>
</dbReference>
<evidence type="ECO:0000256" key="3">
    <source>
        <dbReference type="ARBA" id="ARBA00023235"/>
    </source>
</evidence>
<feature type="domain" description="PPIase FKBP-type" evidence="8">
    <location>
        <begin position="139"/>
        <end position="226"/>
    </location>
</feature>
<dbReference type="Pfam" id="PF00254">
    <property type="entry name" value="FKBP_C"/>
    <property type="match status" value="1"/>
</dbReference>
<dbReference type="EC" id="5.2.1.8" evidence="5"/>
<dbReference type="Proteomes" id="UP000677457">
    <property type="component" value="Unassembled WGS sequence"/>
</dbReference>
<keyword evidence="2 4" id="KW-0697">Rotamase</keyword>
<keyword evidence="7" id="KW-1133">Transmembrane helix</keyword>
<evidence type="ECO:0000313" key="12">
    <source>
        <dbReference type="Proteomes" id="UP000677457"/>
    </source>
</evidence>
<dbReference type="InterPro" id="IPR001179">
    <property type="entry name" value="PPIase_FKBP_dom"/>
</dbReference>
<feature type="region of interest" description="Disordered" evidence="6">
    <location>
        <begin position="1"/>
        <end position="28"/>
    </location>
</feature>